<dbReference type="InterPro" id="IPR036388">
    <property type="entry name" value="WH-like_DNA-bd_sf"/>
</dbReference>
<comment type="function">
    <text evidence="1">Transcriptional repressor of xylose-utilizing enzymes.</text>
</comment>
<dbReference type="EMBL" id="FRAF01000011">
    <property type="protein sequence ID" value="SHK27494.1"/>
    <property type="molecule type" value="Genomic_DNA"/>
</dbReference>
<keyword evidence="3" id="KW-0119">Carbohydrate metabolism</keyword>
<dbReference type="CDD" id="cd24076">
    <property type="entry name" value="ASKHA_ATPase_ROK_BsXylR-like"/>
    <property type="match status" value="1"/>
</dbReference>
<dbReference type="Gene3D" id="3.30.420.40">
    <property type="match status" value="2"/>
</dbReference>
<reference evidence="5" key="1">
    <citation type="submission" date="2016-11" db="EMBL/GenBank/DDBJ databases">
        <authorList>
            <person name="Varghese N."/>
            <person name="Submissions S."/>
        </authorList>
    </citation>
    <scope>NUCLEOTIDE SEQUENCE [LARGE SCALE GENOMIC DNA]</scope>
    <source>
        <strain evidence="5">USBA-503</strain>
    </source>
</reference>
<dbReference type="PANTHER" id="PTHR18964">
    <property type="entry name" value="ROK (REPRESSOR, ORF, KINASE) FAMILY"/>
    <property type="match status" value="1"/>
</dbReference>
<dbReference type="PANTHER" id="PTHR18964:SF149">
    <property type="entry name" value="BIFUNCTIONAL UDP-N-ACETYLGLUCOSAMINE 2-EPIMERASE_N-ACETYLMANNOSAMINE KINASE"/>
    <property type="match status" value="1"/>
</dbReference>
<evidence type="ECO:0000313" key="5">
    <source>
        <dbReference type="Proteomes" id="UP000184016"/>
    </source>
</evidence>
<evidence type="ECO:0000313" key="4">
    <source>
        <dbReference type="EMBL" id="SHK27494.1"/>
    </source>
</evidence>
<evidence type="ECO:0000256" key="3">
    <source>
        <dbReference type="ARBA" id="ARBA00022629"/>
    </source>
</evidence>
<dbReference type="InterPro" id="IPR043129">
    <property type="entry name" value="ATPase_NBD"/>
</dbReference>
<dbReference type="InterPro" id="IPR000600">
    <property type="entry name" value="ROK"/>
</dbReference>
<name>A0A1M6R4X0_9BACL</name>
<dbReference type="GO" id="GO:0042732">
    <property type="term" value="P:D-xylose metabolic process"/>
    <property type="evidence" value="ECO:0007669"/>
    <property type="project" value="UniProtKB-KW"/>
</dbReference>
<sequence>MRTGDQTLIKELNKNIIMNLIRNQSPISRAQISVESGLNKATVSSIVDEFIQEGLVIELGPARSAIGRRPRMLGFNATAGYAIGVELGIEYVHVLTVDLAGRVVSSHESPLPTTDVRSVVAEIVACIKEEISNIPDSDLGIIGVGLGVPGLVDFSSGNVLYSPNLGWSDVPLRAYLEAHINLPIFIDNEANTGALAEQLFGVGTADENAVYFSVGTGIGVGIILNHGLIRGSGGTAGEFGHMIVEARGLRCSCGSRGCLEMYASTRALVSKYAQLAGTTVSFDEIMRRLRDGENNAVQAVNSIGHYLGTGISNVINGLNPSLVVIGNRLSEAGECLLNSVKDVIHSSALDVPASLARVELSSLGRNATATGAASLALNDYFQGPFPYAHTEPSRVGGRQG</sequence>
<proteinExistence type="inferred from homology"/>
<keyword evidence="4" id="KW-0418">Kinase</keyword>
<evidence type="ECO:0000256" key="2">
    <source>
        <dbReference type="ARBA" id="ARBA00006479"/>
    </source>
</evidence>
<keyword evidence="5" id="KW-1185">Reference proteome</keyword>
<dbReference type="Gene3D" id="1.10.10.10">
    <property type="entry name" value="Winged helix-like DNA-binding domain superfamily/Winged helix DNA-binding domain"/>
    <property type="match status" value="1"/>
</dbReference>
<evidence type="ECO:0000256" key="1">
    <source>
        <dbReference type="ARBA" id="ARBA00002486"/>
    </source>
</evidence>
<dbReference type="InterPro" id="IPR036390">
    <property type="entry name" value="WH_DNA-bd_sf"/>
</dbReference>
<dbReference type="GO" id="GO:0016301">
    <property type="term" value="F:kinase activity"/>
    <property type="evidence" value="ECO:0007669"/>
    <property type="project" value="UniProtKB-KW"/>
</dbReference>
<organism evidence="4 5">
    <name type="scientific">Alicyclobacillus tolerans</name>
    <dbReference type="NCBI Taxonomy" id="90970"/>
    <lineage>
        <taxon>Bacteria</taxon>
        <taxon>Bacillati</taxon>
        <taxon>Bacillota</taxon>
        <taxon>Bacilli</taxon>
        <taxon>Bacillales</taxon>
        <taxon>Alicyclobacillaceae</taxon>
        <taxon>Alicyclobacillus</taxon>
    </lineage>
</organism>
<dbReference type="SUPFAM" id="SSF46785">
    <property type="entry name" value="Winged helix' DNA-binding domain"/>
    <property type="match status" value="1"/>
</dbReference>
<protein>
    <submittedName>
        <fullName evidence="4">ROK family protein (Putative glucokinase)</fullName>
    </submittedName>
</protein>
<dbReference type="Pfam" id="PF00480">
    <property type="entry name" value="ROK"/>
    <property type="match status" value="1"/>
</dbReference>
<dbReference type="AlphaFoldDB" id="A0A1M6R4X0"/>
<dbReference type="RefSeq" id="WP_072874009.1">
    <property type="nucleotide sequence ID" value="NZ_FRAF01000011.1"/>
</dbReference>
<comment type="similarity">
    <text evidence="2">Belongs to the ROK (NagC/XylR) family.</text>
</comment>
<dbReference type="PROSITE" id="PS01125">
    <property type="entry name" value="ROK"/>
    <property type="match status" value="1"/>
</dbReference>
<dbReference type="Proteomes" id="UP000184016">
    <property type="component" value="Unassembled WGS sequence"/>
</dbReference>
<keyword evidence="3" id="KW-0859">Xylose metabolism</keyword>
<keyword evidence="4" id="KW-0808">Transferase</keyword>
<dbReference type="STRING" id="1830138.SAMN05443507_11158"/>
<dbReference type="InterPro" id="IPR049874">
    <property type="entry name" value="ROK_cs"/>
</dbReference>
<dbReference type="OrthoDB" id="9810372at2"/>
<accession>A0A1M6R4X0</accession>
<gene>
    <name evidence="4" type="ORF">SAMN05443507_11158</name>
</gene>
<dbReference type="SUPFAM" id="SSF53067">
    <property type="entry name" value="Actin-like ATPase domain"/>
    <property type="match status" value="1"/>
</dbReference>